<evidence type="ECO:0000313" key="1">
    <source>
        <dbReference type="EMBL" id="SFP95476.1"/>
    </source>
</evidence>
<sequence>MPADTYLFDSWVAHDSGPPDHIEAYGKDWIGPLRSNRKVTYAGDVIRINALAERIDTTERDIEDDTYHIWTKKLPVSQLGDVKLAIAEKETDDCPLREHIDENEHKWLIAVGRFKPTRR</sequence>
<name>A0A1I5ULK1_9EURY</name>
<dbReference type="AlphaFoldDB" id="A0A1I5ULK1"/>
<proteinExistence type="predicted"/>
<dbReference type="Proteomes" id="UP000183769">
    <property type="component" value="Unassembled WGS sequence"/>
</dbReference>
<accession>A0A1I5ULK1</accession>
<gene>
    <name evidence="1" type="ORF">SAMN05216277_11310</name>
</gene>
<reference evidence="2" key="1">
    <citation type="submission" date="2016-10" db="EMBL/GenBank/DDBJ databases">
        <authorList>
            <person name="Varghese N."/>
            <person name="Submissions S."/>
        </authorList>
    </citation>
    <scope>NUCLEOTIDE SEQUENCE [LARGE SCALE GENOMIC DNA]</scope>
    <source>
        <strain evidence="2">CGMCC 1.10329</strain>
    </source>
</reference>
<evidence type="ECO:0000313" key="2">
    <source>
        <dbReference type="Proteomes" id="UP000183769"/>
    </source>
</evidence>
<organism evidence="1 2">
    <name type="scientific">Halolamina pelagica</name>
    <dbReference type="NCBI Taxonomy" id="699431"/>
    <lineage>
        <taxon>Archaea</taxon>
        <taxon>Methanobacteriati</taxon>
        <taxon>Methanobacteriota</taxon>
        <taxon>Stenosarchaea group</taxon>
        <taxon>Halobacteria</taxon>
        <taxon>Halobacteriales</taxon>
        <taxon>Haloferacaceae</taxon>
    </lineage>
</organism>
<keyword evidence="2" id="KW-1185">Reference proteome</keyword>
<dbReference type="EMBL" id="FOXI01000013">
    <property type="protein sequence ID" value="SFP95476.1"/>
    <property type="molecule type" value="Genomic_DNA"/>
</dbReference>
<protein>
    <submittedName>
        <fullName evidence="1">Uncharacterized protein</fullName>
    </submittedName>
</protein>